<keyword evidence="2" id="KW-0378">Hydrolase</keyword>
<dbReference type="Pfam" id="PF22784">
    <property type="entry name" value="PTP-SAK"/>
    <property type="match status" value="1"/>
</dbReference>
<dbReference type="InterPro" id="IPR029021">
    <property type="entry name" value="Prot-tyrosine_phosphatase-like"/>
</dbReference>
<dbReference type="PANTHER" id="PTHR31126">
    <property type="entry name" value="TYROSINE-PROTEIN PHOSPHATASE"/>
    <property type="match status" value="1"/>
</dbReference>
<dbReference type="InterPro" id="IPR057023">
    <property type="entry name" value="PTP-SAK"/>
</dbReference>
<reference evidence="4 5" key="1">
    <citation type="submission" date="2020-08" db="EMBL/GenBank/DDBJ databases">
        <title>Genomic Encyclopedia of Type Strains, Phase IV (KMG-IV): sequencing the most valuable type-strain genomes for metagenomic binning, comparative biology and taxonomic classification.</title>
        <authorList>
            <person name="Goeker M."/>
        </authorList>
    </citation>
    <scope>NUCLEOTIDE SEQUENCE [LARGE SCALE GENOMIC DNA]</scope>
    <source>
        <strain evidence="4 5">DSM 101064</strain>
    </source>
</reference>
<dbReference type="SUPFAM" id="SSF52799">
    <property type="entry name" value="(Phosphotyrosine protein) phosphatases II"/>
    <property type="match status" value="1"/>
</dbReference>
<dbReference type="AlphaFoldDB" id="A0A7W9F073"/>
<dbReference type="PANTHER" id="PTHR31126:SF1">
    <property type="entry name" value="TYROSINE SPECIFIC PROTEIN PHOSPHATASES DOMAIN-CONTAINING PROTEIN"/>
    <property type="match status" value="1"/>
</dbReference>
<feature type="domain" description="Tyrosine specific protein phosphatases" evidence="3">
    <location>
        <begin position="105"/>
        <end position="164"/>
    </location>
</feature>
<protein>
    <submittedName>
        <fullName evidence="4">Protein tyrosine/serine phosphatase</fullName>
    </submittedName>
</protein>
<name>A0A7W9F073_9RHOB</name>
<gene>
    <name evidence="4" type="ORF">FHS72_002277</name>
</gene>
<dbReference type="InterPro" id="IPR016130">
    <property type="entry name" value="Tyr_Pase_AS"/>
</dbReference>
<evidence type="ECO:0000259" key="3">
    <source>
        <dbReference type="PROSITE" id="PS50056"/>
    </source>
</evidence>
<dbReference type="Proteomes" id="UP000535415">
    <property type="component" value="Unassembled WGS sequence"/>
</dbReference>
<comment type="similarity">
    <text evidence="1">Belongs to the protein-tyrosine phosphatase family.</text>
</comment>
<dbReference type="InterPro" id="IPR000387">
    <property type="entry name" value="Tyr_Pase_dom"/>
</dbReference>
<dbReference type="EMBL" id="JACIJM010000005">
    <property type="protein sequence ID" value="MBB5722651.1"/>
    <property type="molecule type" value="Genomic_DNA"/>
</dbReference>
<evidence type="ECO:0000256" key="2">
    <source>
        <dbReference type="ARBA" id="ARBA00022801"/>
    </source>
</evidence>
<organism evidence="4 5">
    <name type="scientific">Yoonia ponticola</name>
    <dbReference type="NCBI Taxonomy" id="1524255"/>
    <lineage>
        <taxon>Bacteria</taxon>
        <taxon>Pseudomonadati</taxon>
        <taxon>Pseudomonadota</taxon>
        <taxon>Alphaproteobacteria</taxon>
        <taxon>Rhodobacterales</taxon>
        <taxon>Paracoccaceae</taxon>
        <taxon>Yoonia</taxon>
    </lineage>
</organism>
<evidence type="ECO:0000313" key="5">
    <source>
        <dbReference type="Proteomes" id="UP000535415"/>
    </source>
</evidence>
<dbReference type="RefSeq" id="WP_183529097.1">
    <property type="nucleotide sequence ID" value="NZ_JACIJM010000005.1"/>
</dbReference>
<dbReference type="PROSITE" id="PS50056">
    <property type="entry name" value="TYR_PHOSPHATASE_2"/>
    <property type="match status" value="1"/>
</dbReference>
<dbReference type="PROSITE" id="PS00383">
    <property type="entry name" value="TYR_PHOSPHATASE_1"/>
    <property type="match status" value="1"/>
</dbReference>
<evidence type="ECO:0000313" key="4">
    <source>
        <dbReference type="EMBL" id="MBB5722651.1"/>
    </source>
</evidence>
<evidence type="ECO:0000256" key="1">
    <source>
        <dbReference type="ARBA" id="ARBA00009580"/>
    </source>
</evidence>
<sequence length="218" mass="25415">MAKRTYEIVTPQGRARARRQLDWQDHDILRRRWHNFEEVATGVYRSNQPSATRFQAYADLGIKTILNLRGPLQEPFFLFEQEACDAIGLKIVSIGLSARKAPRQERLLMLVDAFETMEKPFLIHCKSGADRTGLASALYLLLYSDADDDTLRAQLSFRYLHIRKSSTGILDFFLETYLARRQHSPIGLRDWIVAEYDRDRMMADYQAMKASETFWEGW</sequence>
<proteinExistence type="inferred from homology"/>
<dbReference type="Gene3D" id="3.90.190.10">
    <property type="entry name" value="Protein tyrosine phosphatase superfamily"/>
    <property type="match status" value="1"/>
</dbReference>
<comment type="caution">
    <text evidence="4">The sequence shown here is derived from an EMBL/GenBank/DDBJ whole genome shotgun (WGS) entry which is preliminary data.</text>
</comment>
<accession>A0A7W9F073</accession>
<keyword evidence="5" id="KW-1185">Reference proteome</keyword>
<dbReference type="GO" id="GO:0016791">
    <property type="term" value="F:phosphatase activity"/>
    <property type="evidence" value="ECO:0007669"/>
    <property type="project" value="UniProtKB-ARBA"/>
</dbReference>